<sequence>MSSPQQRLSSIANQLASPAAASARQKLLTQNPDDIVITFAARTPLTKARKGGLKDTTLDNLLISLLTSIREKSNLDPNLVEDVCVGNVLCPGSAYVARSAVLAAGFPVTAAASVANRFCSSGLLAIQNIANQIIAGSIDVGIAVGAESMSTNADGGAPEMSSQVTAHPIASQNAQPMGQTSENVAAQFNISRKQHDQFAAKSYQKAEHAQKSGWFEDEIVPVKTQIKDPKTGEVKDIVVDRDDGIRYGTTAESLGKIRSAFPQWKPSATTGGNASQITDGAAGLILMKRSRAQELGQPILAKFCGATVAGLEPRIMGIGPSIAIPKILSKVGLSKEEVDIFEINEAFASMGTYCVQKLALDEAKVNPRGGAIAFGHPLGCTGARQVVTALSELRRQNKRVAVTSMCVGTGMGMAGIFVSEH</sequence>
<protein>
    <submittedName>
        <fullName evidence="1">Thiolase</fullName>
    </submittedName>
</protein>
<keyword evidence="2" id="KW-1185">Reference proteome</keyword>
<evidence type="ECO:0000313" key="2">
    <source>
        <dbReference type="Proteomes" id="UP000249661"/>
    </source>
</evidence>
<organism evidence="1 2">
    <name type="scientific">Aspergillus aculeatinus CBS 121060</name>
    <dbReference type="NCBI Taxonomy" id="1448322"/>
    <lineage>
        <taxon>Eukaryota</taxon>
        <taxon>Fungi</taxon>
        <taxon>Dikarya</taxon>
        <taxon>Ascomycota</taxon>
        <taxon>Pezizomycotina</taxon>
        <taxon>Eurotiomycetes</taxon>
        <taxon>Eurotiomycetidae</taxon>
        <taxon>Eurotiales</taxon>
        <taxon>Aspergillaceae</taxon>
        <taxon>Aspergillus</taxon>
        <taxon>Aspergillus subgen. Circumdati</taxon>
    </lineage>
</organism>
<gene>
    <name evidence="1" type="ORF">BO66DRAFT_364762</name>
</gene>
<dbReference type="EMBL" id="KZ824935">
    <property type="protein sequence ID" value="RAH74523.1"/>
    <property type="molecule type" value="Genomic_DNA"/>
</dbReference>
<accession>A0ACD1HLQ2</accession>
<proteinExistence type="predicted"/>
<dbReference type="Proteomes" id="UP000249661">
    <property type="component" value="Unassembled WGS sequence"/>
</dbReference>
<reference evidence="1" key="1">
    <citation type="submission" date="2018-02" db="EMBL/GenBank/DDBJ databases">
        <title>The genomes of Aspergillus section Nigri reveals drivers in fungal speciation.</title>
        <authorList>
            <consortium name="DOE Joint Genome Institute"/>
            <person name="Vesth T.C."/>
            <person name="Nybo J."/>
            <person name="Theobald S."/>
            <person name="Brandl J."/>
            <person name="Frisvad J.C."/>
            <person name="Nielsen K.F."/>
            <person name="Lyhne E.K."/>
            <person name="Kogle M.E."/>
            <person name="Kuo A."/>
            <person name="Riley R."/>
            <person name="Clum A."/>
            <person name="Nolan M."/>
            <person name="Lipzen A."/>
            <person name="Salamov A."/>
            <person name="Henrissat B."/>
            <person name="Wiebenga A."/>
            <person name="De vries R.P."/>
            <person name="Grigoriev I.V."/>
            <person name="Mortensen U.H."/>
            <person name="Andersen M.R."/>
            <person name="Baker S.E."/>
        </authorList>
    </citation>
    <scope>NUCLEOTIDE SEQUENCE</scope>
    <source>
        <strain evidence="1">CBS 121060</strain>
    </source>
</reference>
<evidence type="ECO:0000313" key="1">
    <source>
        <dbReference type="EMBL" id="RAH74523.1"/>
    </source>
</evidence>
<name>A0ACD1HLQ2_9EURO</name>